<feature type="transmembrane region" description="Helical" evidence="1">
    <location>
        <begin position="40"/>
        <end position="59"/>
    </location>
</feature>
<gene>
    <name evidence="2" type="ORF">MNBD_ALPHA06-1502</name>
</gene>
<keyword evidence="1" id="KW-0812">Transmembrane</keyword>
<sequence>MSNKLHRILGSIAALAGAAGVGLLSFAAHGTSDEISASRLHTAGLILLIHALATLVSLGQNNKWPALLFLPGALLFALAMILFVFAPGMYVQGLAPTSGIALLAGWLVLAWSKYAD</sequence>
<organism evidence="2">
    <name type="scientific">hydrothermal vent metagenome</name>
    <dbReference type="NCBI Taxonomy" id="652676"/>
    <lineage>
        <taxon>unclassified sequences</taxon>
        <taxon>metagenomes</taxon>
        <taxon>ecological metagenomes</taxon>
    </lineage>
</organism>
<proteinExistence type="predicted"/>
<feature type="transmembrane region" description="Helical" evidence="1">
    <location>
        <begin position="66"/>
        <end position="87"/>
    </location>
</feature>
<accession>A0A3B0SHI2</accession>
<name>A0A3B0SHI2_9ZZZZ</name>
<reference evidence="2" key="1">
    <citation type="submission" date="2018-06" db="EMBL/GenBank/DDBJ databases">
        <authorList>
            <person name="Zhirakovskaya E."/>
        </authorList>
    </citation>
    <scope>NUCLEOTIDE SEQUENCE</scope>
</reference>
<evidence type="ECO:0008006" key="3">
    <source>
        <dbReference type="Google" id="ProtNLM"/>
    </source>
</evidence>
<protein>
    <recommendedName>
        <fullName evidence="3">COG2363</fullName>
    </recommendedName>
</protein>
<dbReference type="AlphaFoldDB" id="A0A3B0SHI2"/>
<keyword evidence="1" id="KW-0472">Membrane</keyword>
<dbReference type="EMBL" id="UOEE01000209">
    <property type="protein sequence ID" value="VAV95743.1"/>
    <property type="molecule type" value="Genomic_DNA"/>
</dbReference>
<evidence type="ECO:0000313" key="2">
    <source>
        <dbReference type="EMBL" id="VAV95743.1"/>
    </source>
</evidence>
<feature type="transmembrane region" description="Helical" evidence="1">
    <location>
        <begin position="93"/>
        <end position="111"/>
    </location>
</feature>
<keyword evidence="1" id="KW-1133">Transmembrane helix</keyword>
<evidence type="ECO:0000256" key="1">
    <source>
        <dbReference type="SAM" id="Phobius"/>
    </source>
</evidence>